<evidence type="ECO:0000256" key="4">
    <source>
        <dbReference type="ARBA" id="ARBA00022692"/>
    </source>
</evidence>
<evidence type="ECO:0000256" key="2">
    <source>
        <dbReference type="ARBA" id="ARBA00022475"/>
    </source>
</evidence>
<feature type="active site" evidence="9">
    <location>
        <position position="149"/>
    </location>
</feature>
<feature type="transmembrane region" description="Helical" evidence="9">
    <location>
        <begin position="78"/>
        <end position="95"/>
    </location>
</feature>
<keyword evidence="2 9" id="KW-1003">Cell membrane</keyword>
<protein>
    <recommendedName>
        <fullName evidence="9">Lipoprotein signal peptidase</fullName>
        <ecNumber evidence="9">3.4.23.36</ecNumber>
    </recommendedName>
    <alternativeName>
        <fullName evidence="9">Prolipoprotein signal peptidase</fullName>
    </alternativeName>
    <alternativeName>
        <fullName evidence="9">Signal peptidase II</fullName>
        <shortName evidence="9">SPase II</shortName>
    </alternativeName>
</protein>
<keyword evidence="12" id="KW-1185">Reference proteome</keyword>
<name>A0ABP7CUG3_9MICC</name>
<keyword evidence="3 9" id="KW-0645">Protease</keyword>
<dbReference type="EMBL" id="BAABCJ010000001">
    <property type="protein sequence ID" value="GAA3696402.1"/>
    <property type="molecule type" value="Genomic_DNA"/>
</dbReference>
<gene>
    <name evidence="9 11" type="primary">lspA</name>
    <name evidence="11" type="ORF">GCM10022377_06530</name>
</gene>
<evidence type="ECO:0000256" key="8">
    <source>
        <dbReference type="ARBA" id="ARBA00023136"/>
    </source>
</evidence>
<feature type="active site" evidence="9">
    <location>
        <position position="135"/>
    </location>
</feature>
<organism evidence="11 12">
    <name type="scientific">Zhihengliuella alba</name>
    <dbReference type="NCBI Taxonomy" id="547018"/>
    <lineage>
        <taxon>Bacteria</taxon>
        <taxon>Bacillati</taxon>
        <taxon>Actinomycetota</taxon>
        <taxon>Actinomycetes</taxon>
        <taxon>Micrococcales</taxon>
        <taxon>Micrococcaceae</taxon>
        <taxon>Zhihengliuella</taxon>
    </lineage>
</organism>
<dbReference type="Pfam" id="PF01252">
    <property type="entry name" value="Peptidase_A8"/>
    <property type="match status" value="1"/>
</dbReference>
<reference evidence="12" key="1">
    <citation type="journal article" date="2019" name="Int. J. Syst. Evol. Microbiol.">
        <title>The Global Catalogue of Microorganisms (GCM) 10K type strain sequencing project: providing services to taxonomists for standard genome sequencing and annotation.</title>
        <authorList>
            <consortium name="The Broad Institute Genomics Platform"/>
            <consortium name="The Broad Institute Genome Sequencing Center for Infectious Disease"/>
            <person name="Wu L."/>
            <person name="Ma J."/>
        </authorList>
    </citation>
    <scope>NUCLEOTIDE SEQUENCE [LARGE SCALE GENOMIC DNA]</scope>
    <source>
        <strain evidence="12">JCM 16961</strain>
    </source>
</reference>
<feature type="transmembrane region" description="Helical" evidence="9">
    <location>
        <begin position="20"/>
        <end position="41"/>
    </location>
</feature>
<comment type="function">
    <text evidence="9">This protein specifically catalyzes the removal of signal peptides from prolipoproteins.</text>
</comment>
<evidence type="ECO:0000313" key="11">
    <source>
        <dbReference type="EMBL" id="GAA3696402.1"/>
    </source>
</evidence>
<feature type="transmembrane region" description="Helical" evidence="9">
    <location>
        <begin position="143"/>
        <end position="164"/>
    </location>
</feature>
<comment type="catalytic activity">
    <reaction evidence="9">
        <text>Release of signal peptides from bacterial membrane prolipoproteins. Hydrolyzes -Xaa-Yaa-Zaa-|-(S,diacylglyceryl)Cys-, in which Xaa is hydrophobic (preferably Leu), and Yaa (Ala or Ser) and Zaa (Gly or Ala) have small, neutral side chains.</text>
        <dbReference type="EC" id="3.4.23.36"/>
    </reaction>
</comment>
<keyword evidence="5 9" id="KW-0064">Aspartyl protease</keyword>
<dbReference type="PANTHER" id="PTHR33695">
    <property type="entry name" value="LIPOPROTEIN SIGNAL PEPTIDASE"/>
    <property type="match status" value="1"/>
</dbReference>
<keyword evidence="6 9" id="KW-0378">Hydrolase</keyword>
<comment type="subcellular location">
    <subcellularLocation>
        <location evidence="9">Cell membrane</location>
        <topology evidence="9">Multi-pass membrane protein</topology>
    </subcellularLocation>
</comment>
<dbReference type="NCBIfam" id="TIGR00077">
    <property type="entry name" value="lspA"/>
    <property type="match status" value="1"/>
</dbReference>
<dbReference type="EC" id="3.4.23.36" evidence="9"/>
<comment type="caution">
    <text evidence="11">The sequence shown here is derived from an EMBL/GenBank/DDBJ whole genome shotgun (WGS) entry which is preliminary data.</text>
</comment>
<keyword evidence="8 9" id="KW-0472">Membrane</keyword>
<evidence type="ECO:0000256" key="7">
    <source>
        <dbReference type="ARBA" id="ARBA00022989"/>
    </source>
</evidence>
<proteinExistence type="inferred from homology"/>
<comment type="similarity">
    <text evidence="1 9 10">Belongs to the peptidase A8 family.</text>
</comment>
<dbReference type="InterPro" id="IPR001872">
    <property type="entry name" value="Peptidase_A8"/>
</dbReference>
<dbReference type="RefSeq" id="WP_344879886.1">
    <property type="nucleotide sequence ID" value="NZ_BAABCJ010000001.1"/>
</dbReference>
<evidence type="ECO:0000256" key="1">
    <source>
        <dbReference type="ARBA" id="ARBA00006139"/>
    </source>
</evidence>
<accession>A0ABP7CUG3</accession>
<evidence type="ECO:0000256" key="3">
    <source>
        <dbReference type="ARBA" id="ARBA00022670"/>
    </source>
</evidence>
<evidence type="ECO:0000256" key="9">
    <source>
        <dbReference type="HAMAP-Rule" id="MF_00161"/>
    </source>
</evidence>
<sequence length="191" mass="20165">METPEHTTARPGRPGAGRFVVPAAAVFALAVVLDQATKALVEHTMTLGQKIPVIDPILSWHYILNPGAAFSIGTEVTWVFALLQAAVVVYVAILLRKVRHLPWALALGGVAGGAAGNLIDRLFREPSFGMGHVVDFIALPNFAVFNVADSFVVCSMVAVCLLIFRGVNLDGSREGAGASGSGADQPEREHP</sequence>
<dbReference type="HAMAP" id="MF_00161">
    <property type="entry name" value="LspA"/>
    <property type="match status" value="1"/>
</dbReference>
<dbReference type="Proteomes" id="UP001501536">
    <property type="component" value="Unassembled WGS sequence"/>
</dbReference>
<feature type="transmembrane region" description="Helical" evidence="9">
    <location>
        <begin position="102"/>
        <end position="123"/>
    </location>
</feature>
<keyword evidence="4 9" id="KW-0812">Transmembrane</keyword>
<dbReference type="PANTHER" id="PTHR33695:SF1">
    <property type="entry name" value="LIPOPROTEIN SIGNAL PEPTIDASE"/>
    <property type="match status" value="1"/>
</dbReference>
<evidence type="ECO:0000256" key="10">
    <source>
        <dbReference type="RuleBase" id="RU004181"/>
    </source>
</evidence>
<dbReference type="PRINTS" id="PR00781">
    <property type="entry name" value="LIPOSIGPTASE"/>
</dbReference>
<evidence type="ECO:0000256" key="5">
    <source>
        <dbReference type="ARBA" id="ARBA00022750"/>
    </source>
</evidence>
<keyword evidence="7 9" id="KW-1133">Transmembrane helix</keyword>
<evidence type="ECO:0000256" key="6">
    <source>
        <dbReference type="ARBA" id="ARBA00022801"/>
    </source>
</evidence>
<evidence type="ECO:0000313" key="12">
    <source>
        <dbReference type="Proteomes" id="UP001501536"/>
    </source>
</evidence>
<comment type="pathway">
    <text evidence="9">Protein modification; lipoprotein biosynthesis (signal peptide cleavage).</text>
</comment>